<accession>A0A0R0C6T7</accession>
<dbReference type="STRING" id="405444.ABB26_05130"/>
<dbReference type="RefSeq" id="WP_083490692.1">
    <property type="nucleotide sequence ID" value="NZ_LDJI01000009.1"/>
</dbReference>
<dbReference type="GO" id="GO:0003677">
    <property type="term" value="F:DNA binding"/>
    <property type="evidence" value="ECO:0007669"/>
    <property type="project" value="InterPro"/>
</dbReference>
<dbReference type="PROSITE" id="PS50943">
    <property type="entry name" value="HTH_CROC1"/>
    <property type="match status" value="1"/>
</dbReference>
<dbReference type="Proteomes" id="UP000050864">
    <property type="component" value="Unassembled WGS sequence"/>
</dbReference>
<comment type="caution">
    <text evidence="2">The sequence shown here is derived from an EMBL/GenBank/DDBJ whole genome shotgun (WGS) entry which is preliminary data.</text>
</comment>
<evidence type="ECO:0000259" key="1">
    <source>
        <dbReference type="PROSITE" id="PS50943"/>
    </source>
</evidence>
<evidence type="ECO:0000313" key="2">
    <source>
        <dbReference type="EMBL" id="KRG65189.1"/>
    </source>
</evidence>
<dbReference type="CDD" id="cd00093">
    <property type="entry name" value="HTH_XRE"/>
    <property type="match status" value="1"/>
</dbReference>
<dbReference type="InterPro" id="IPR001387">
    <property type="entry name" value="Cro/C1-type_HTH"/>
</dbReference>
<dbReference type="Gene3D" id="1.10.260.40">
    <property type="entry name" value="lambda repressor-like DNA-binding domains"/>
    <property type="match status" value="1"/>
</dbReference>
<organism evidence="2 3">
    <name type="scientific">Stenotrophomonas humi</name>
    <dbReference type="NCBI Taxonomy" id="405444"/>
    <lineage>
        <taxon>Bacteria</taxon>
        <taxon>Pseudomonadati</taxon>
        <taxon>Pseudomonadota</taxon>
        <taxon>Gammaproteobacteria</taxon>
        <taxon>Lysobacterales</taxon>
        <taxon>Lysobacteraceae</taxon>
        <taxon>Stenotrophomonas</taxon>
    </lineage>
</organism>
<dbReference type="InterPro" id="IPR010982">
    <property type="entry name" value="Lambda_DNA-bd_dom_sf"/>
</dbReference>
<reference evidence="2 3" key="1">
    <citation type="submission" date="2015-05" db="EMBL/GenBank/DDBJ databases">
        <title>Genome sequencing and analysis of members of genus Stenotrophomonas.</title>
        <authorList>
            <person name="Patil P.P."/>
            <person name="Midha S."/>
            <person name="Patil P.B."/>
        </authorList>
    </citation>
    <scope>NUCLEOTIDE SEQUENCE [LARGE SCALE GENOMIC DNA]</scope>
    <source>
        <strain evidence="2 3">DSM 18929</strain>
    </source>
</reference>
<dbReference type="InterPro" id="IPR031856">
    <property type="entry name" value="YdaS_toxin-like"/>
</dbReference>
<dbReference type="AlphaFoldDB" id="A0A0R0C6T7"/>
<keyword evidence="3" id="KW-1185">Reference proteome</keyword>
<dbReference type="PATRIC" id="fig|405444.3.peg.3736"/>
<evidence type="ECO:0000313" key="3">
    <source>
        <dbReference type="Proteomes" id="UP000050864"/>
    </source>
</evidence>
<dbReference type="EMBL" id="LDJI01000009">
    <property type="protein sequence ID" value="KRG65189.1"/>
    <property type="molecule type" value="Genomic_DNA"/>
</dbReference>
<protein>
    <recommendedName>
        <fullName evidence="1">HTH cro/C1-type domain-containing protein</fullName>
    </recommendedName>
</protein>
<feature type="domain" description="HTH cro/C1-type" evidence="1">
    <location>
        <begin position="14"/>
        <end position="57"/>
    </location>
</feature>
<name>A0A0R0C6T7_9GAMM</name>
<gene>
    <name evidence="2" type="ORF">ABB26_05130</name>
</gene>
<dbReference type="SUPFAM" id="SSF47413">
    <property type="entry name" value="lambda repressor-like DNA-binding domains"/>
    <property type="match status" value="1"/>
</dbReference>
<proteinExistence type="predicted"/>
<sequence length="75" mass="7990">MDTITQAVSAIGGQVALARLLKVNPSLISQWVTGRLRVAAHHCLAIEAATGVSRHDLRPDVFGPAPAPRRKRKAA</sequence>
<dbReference type="OrthoDB" id="6446140at2"/>
<dbReference type="Pfam" id="PF15943">
    <property type="entry name" value="YdaS_toxin"/>
    <property type="match status" value="1"/>
</dbReference>